<feature type="transmembrane region" description="Helical" evidence="2">
    <location>
        <begin position="197"/>
        <end position="221"/>
    </location>
</feature>
<accession>A0AAD2HLH7</accession>
<proteinExistence type="predicted"/>
<evidence type="ECO:0000313" key="5">
    <source>
        <dbReference type="Proteomes" id="UP001295794"/>
    </source>
</evidence>
<dbReference type="AlphaFoldDB" id="A0AAD2HLH7"/>
<keyword evidence="2" id="KW-1133">Transmembrane helix</keyword>
<keyword evidence="5" id="KW-1185">Reference proteome</keyword>
<sequence>MSRAENEQADKRKTEEEHIERERASGNKLWSVYTTEAESYDKGLIEGWRSEMDGLLIFAGLFSGVVTTFIIDSYKTLNADSGSQTVALLSQTVVLLSQISQQLANMNNGTAMAGALPPPAAFSPQASSLICNALWFTSLALSLSSALVATLVKQWAQEYQHRTSMFSSPSVRARVHMYLYYGLRRFNMHAVVGVPPLLLHASLLLFFAGLVAFLVPVNVIITGISSALLLLFVVVYATFTAHPLFFLDNTHPQSQSMIVALKSAALRPTVDTERRALTWTVRSLSDDDELEKLVEGLPQTLWDFDRNKPRSVYQALFQSLLRDPHVHLGQRLADFMAGSNSNLLEHKDRLRRQLSVLRAIWAICAFSLHTGSPLQSPIGEAHVDHALLGSKFLDSPDAQSMLPDVSALIHLNMIESQSRQQDHTPTSDSDGDIHAEAEERRQADLRWTYVHYLVALSKCGACFQQEQTSSFFYRSRMVFTEAIAYWTLQDALEKLINSALEKTADETADNLVFAARQMISLLAHTSEYPHWSLPGLGPFLVRHPSLTASESGSASKHHYTRFLCHMLCTNLKYPYHPQACVDALHLIYRNLVESDVQLRDFDTHLYVLRTVRIHAADIRTHRLAVVVQFVVLKNLRPRLSKSVDLAEWEQLPSIFSDEAWFRPVLGLDNKRGTEIYECACVGVVTTFLEQCVARSPDQTERDLDFETLKSVHRFARIHSVIPIKLQRRFANAVSGFIRKYPENSLADGNMLGLVLYWAVNEFDGWITKLDALHVLDTALSEVQTNDRQQEHQINAEFIREKMQRRLLPEIIFSAFVSLVSDEE</sequence>
<evidence type="ECO:0000256" key="1">
    <source>
        <dbReference type="SAM" id="MobiDB-lite"/>
    </source>
</evidence>
<feature type="transmembrane region" description="Helical" evidence="2">
    <location>
        <begin position="54"/>
        <end position="71"/>
    </location>
</feature>
<feature type="region of interest" description="Disordered" evidence="1">
    <location>
        <begin position="1"/>
        <end position="22"/>
    </location>
</feature>
<protein>
    <recommendedName>
        <fullName evidence="3">DUF6535 domain-containing protein</fullName>
    </recommendedName>
</protein>
<dbReference type="Pfam" id="PF20153">
    <property type="entry name" value="DUF6535"/>
    <property type="match status" value="1"/>
</dbReference>
<keyword evidence="2" id="KW-0472">Membrane</keyword>
<reference evidence="4" key="1">
    <citation type="submission" date="2023-11" db="EMBL/GenBank/DDBJ databases">
        <authorList>
            <person name="De Vega J J."/>
            <person name="De Vega J J."/>
        </authorList>
    </citation>
    <scope>NUCLEOTIDE SEQUENCE</scope>
</reference>
<evidence type="ECO:0000256" key="2">
    <source>
        <dbReference type="SAM" id="Phobius"/>
    </source>
</evidence>
<feature type="domain" description="DUF6535" evidence="3">
    <location>
        <begin position="30"/>
        <end position="215"/>
    </location>
</feature>
<organism evidence="4 5">
    <name type="scientific">Mycena citricolor</name>
    <dbReference type="NCBI Taxonomy" id="2018698"/>
    <lineage>
        <taxon>Eukaryota</taxon>
        <taxon>Fungi</taxon>
        <taxon>Dikarya</taxon>
        <taxon>Basidiomycota</taxon>
        <taxon>Agaricomycotina</taxon>
        <taxon>Agaricomycetes</taxon>
        <taxon>Agaricomycetidae</taxon>
        <taxon>Agaricales</taxon>
        <taxon>Marasmiineae</taxon>
        <taxon>Mycenaceae</taxon>
        <taxon>Mycena</taxon>
    </lineage>
</organism>
<keyword evidence="2" id="KW-0812">Transmembrane</keyword>
<evidence type="ECO:0000313" key="4">
    <source>
        <dbReference type="EMBL" id="CAK5278181.1"/>
    </source>
</evidence>
<comment type="caution">
    <text evidence="4">The sequence shown here is derived from an EMBL/GenBank/DDBJ whole genome shotgun (WGS) entry which is preliminary data.</text>
</comment>
<dbReference type="InterPro" id="IPR045338">
    <property type="entry name" value="DUF6535"/>
</dbReference>
<feature type="transmembrane region" description="Helical" evidence="2">
    <location>
        <begin position="227"/>
        <end position="247"/>
    </location>
</feature>
<dbReference type="EMBL" id="CAVNYO010000421">
    <property type="protein sequence ID" value="CAK5278181.1"/>
    <property type="molecule type" value="Genomic_DNA"/>
</dbReference>
<gene>
    <name evidence="4" type="ORF">MYCIT1_LOCUS27460</name>
</gene>
<dbReference type="Proteomes" id="UP001295794">
    <property type="component" value="Unassembled WGS sequence"/>
</dbReference>
<name>A0AAD2HLH7_9AGAR</name>
<evidence type="ECO:0000259" key="3">
    <source>
        <dbReference type="Pfam" id="PF20153"/>
    </source>
</evidence>